<evidence type="ECO:0000256" key="3">
    <source>
        <dbReference type="ARBA" id="ARBA00022692"/>
    </source>
</evidence>
<reference evidence="6" key="1">
    <citation type="submission" date="2018-11" db="EMBL/GenBank/DDBJ databases">
        <authorList>
            <consortium name="Genoscope - CEA"/>
            <person name="William W."/>
        </authorList>
    </citation>
    <scope>NUCLEOTIDE SEQUENCE</scope>
</reference>
<sequence>MLTLLLKWVASFAAILLLILDGTKWKSASMWTS</sequence>
<evidence type="ECO:0000313" key="6">
    <source>
        <dbReference type="EMBL" id="VDD13367.1"/>
    </source>
</evidence>
<protein>
    <submittedName>
        <fullName evidence="6">Uncharacterized protein</fullName>
    </submittedName>
</protein>
<organism evidence="6">
    <name type="scientific">Brassica campestris</name>
    <name type="common">Field mustard</name>
    <dbReference type="NCBI Taxonomy" id="3711"/>
    <lineage>
        <taxon>Eukaryota</taxon>
        <taxon>Viridiplantae</taxon>
        <taxon>Streptophyta</taxon>
        <taxon>Embryophyta</taxon>
        <taxon>Tracheophyta</taxon>
        <taxon>Spermatophyta</taxon>
        <taxon>Magnoliopsida</taxon>
        <taxon>eudicotyledons</taxon>
        <taxon>Gunneridae</taxon>
        <taxon>Pentapetalae</taxon>
        <taxon>rosids</taxon>
        <taxon>malvids</taxon>
        <taxon>Brassicales</taxon>
        <taxon>Brassicaceae</taxon>
        <taxon>Brassiceae</taxon>
        <taxon>Brassica</taxon>
    </lineage>
</organism>
<name>A0A3P6C4B9_BRACM</name>
<comment type="similarity">
    <text evidence="2">Belongs to the Cold-regulated 413 protein family.</text>
</comment>
<evidence type="ECO:0000256" key="5">
    <source>
        <dbReference type="ARBA" id="ARBA00023136"/>
    </source>
</evidence>
<keyword evidence="5" id="KW-0472">Membrane</keyword>
<keyword evidence="3" id="KW-0812">Transmembrane</keyword>
<dbReference type="GO" id="GO:0016020">
    <property type="term" value="C:membrane"/>
    <property type="evidence" value="ECO:0007669"/>
    <property type="project" value="UniProtKB-SubCell"/>
</dbReference>
<gene>
    <name evidence="6" type="ORF">BRAA04T17424Z</name>
</gene>
<evidence type="ECO:0000256" key="2">
    <source>
        <dbReference type="ARBA" id="ARBA00005852"/>
    </source>
</evidence>
<comment type="subcellular location">
    <subcellularLocation>
        <location evidence="1">Membrane</location>
        <topology evidence="1">Multi-pass membrane protein</topology>
    </subcellularLocation>
</comment>
<keyword evidence="4" id="KW-1133">Transmembrane helix</keyword>
<dbReference type="AlphaFoldDB" id="A0A3P6C4B9"/>
<dbReference type="InterPro" id="IPR008892">
    <property type="entry name" value="COR413"/>
</dbReference>
<accession>A0A3P6C4B9</accession>
<evidence type="ECO:0000256" key="1">
    <source>
        <dbReference type="ARBA" id="ARBA00004141"/>
    </source>
</evidence>
<evidence type="ECO:0000256" key="4">
    <source>
        <dbReference type="ARBA" id="ARBA00022989"/>
    </source>
</evidence>
<dbReference type="Pfam" id="PF05562">
    <property type="entry name" value="WCOR413"/>
    <property type="match status" value="1"/>
</dbReference>
<dbReference type="EMBL" id="LR031576">
    <property type="protein sequence ID" value="VDD13367.1"/>
    <property type="molecule type" value="Genomic_DNA"/>
</dbReference>
<proteinExistence type="inferred from homology"/>